<dbReference type="Gene3D" id="3.40.30.10">
    <property type="entry name" value="Glutaredoxin"/>
    <property type="match status" value="1"/>
</dbReference>
<comment type="subcellular location">
    <subcellularLocation>
        <location evidence="1">Cell envelope</location>
    </subcellularLocation>
</comment>
<organism evidence="5 6">
    <name type="scientific">Moheibacter stercoris</name>
    <dbReference type="NCBI Taxonomy" id="1628251"/>
    <lineage>
        <taxon>Bacteria</taxon>
        <taxon>Pseudomonadati</taxon>
        <taxon>Bacteroidota</taxon>
        <taxon>Flavobacteriia</taxon>
        <taxon>Flavobacteriales</taxon>
        <taxon>Weeksellaceae</taxon>
        <taxon>Moheibacter</taxon>
    </lineage>
</organism>
<name>A0ABV2LS29_9FLAO</name>
<evidence type="ECO:0000313" key="5">
    <source>
        <dbReference type="EMBL" id="MET3731380.1"/>
    </source>
</evidence>
<dbReference type="InterPro" id="IPR050553">
    <property type="entry name" value="Thioredoxin_ResA/DsbE_sf"/>
</dbReference>
<comment type="caution">
    <text evidence="5">The sequence shown here is derived from an EMBL/GenBank/DDBJ whole genome shotgun (WGS) entry which is preliminary data.</text>
</comment>
<reference evidence="5 6" key="1">
    <citation type="submission" date="2024-06" db="EMBL/GenBank/DDBJ databases">
        <title>Genomic Encyclopedia of Type Strains, Phase IV (KMG-IV): sequencing the most valuable type-strain genomes for metagenomic binning, comparative biology and taxonomic classification.</title>
        <authorList>
            <person name="Goeker M."/>
        </authorList>
    </citation>
    <scope>NUCLEOTIDE SEQUENCE [LARGE SCALE GENOMIC DNA]</scope>
    <source>
        <strain evidence="5 6">DSM 29388</strain>
    </source>
</reference>
<dbReference type="RefSeq" id="WP_354507588.1">
    <property type="nucleotide sequence ID" value="NZ_JBEPMO010000004.1"/>
</dbReference>
<dbReference type="SUPFAM" id="SSF52833">
    <property type="entry name" value="Thioredoxin-like"/>
    <property type="match status" value="1"/>
</dbReference>
<dbReference type="PROSITE" id="PS51352">
    <property type="entry name" value="THIOREDOXIN_2"/>
    <property type="match status" value="1"/>
</dbReference>
<dbReference type="GO" id="GO:0016853">
    <property type="term" value="F:isomerase activity"/>
    <property type="evidence" value="ECO:0007669"/>
    <property type="project" value="UniProtKB-KW"/>
</dbReference>
<proteinExistence type="predicted"/>
<dbReference type="InterPro" id="IPR036249">
    <property type="entry name" value="Thioredoxin-like_sf"/>
</dbReference>
<dbReference type="Proteomes" id="UP001549146">
    <property type="component" value="Unassembled WGS sequence"/>
</dbReference>
<dbReference type="CDD" id="cd02966">
    <property type="entry name" value="TlpA_like_family"/>
    <property type="match status" value="1"/>
</dbReference>
<dbReference type="EMBL" id="JBEPMO010000004">
    <property type="protein sequence ID" value="MET3731380.1"/>
    <property type="molecule type" value="Genomic_DNA"/>
</dbReference>
<evidence type="ECO:0000259" key="4">
    <source>
        <dbReference type="PROSITE" id="PS51352"/>
    </source>
</evidence>
<feature type="domain" description="Thioredoxin" evidence="4">
    <location>
        <begin position="2"/>
        <end position="159"/>
    </location>
</feature>
<gene>
    <name evidence="5" type="ORF">ABID46_000949</name>
</gene>
<evidence type="ECO:0000256" key="2">
    <source>
        <dbReference type="ARBA" id="ARBA00022748"/>
    </source>
</evidence>
<evidence type="ECO:0000313" key="6">
    <source>
        <dbReference type="Proteomes" id="UP001549146"/>
    </source>
</evidence>
<sequence length="160" mass="18432">MMIDLHTLASPTLKSTSEVHYLQSNDWEISLKGYNGFQDTQLLDFEGEVIFINFWGTWCGPCVSEMPSLQKLYKAKGKEMKFAFIAMQDKPEKINSFIRKTGYTMPIYEVNAKFSSEIHPKAYPTTYILNRKGEMVLFERGAADWNAPDVHHLLEKLIAE</sequence>
<dbReference type="PANTHER" id="PTHR42852:SF13">
    <property type="entry name" value="PROTEIN DIPZ"/>
    <property type="match status" value="1"/>
</dbReference>
<keyword evidence="6" id="KW-1185">Reference proteome</keyword>
<dbReference type="InterPro" id="IPR017937">
    <property type="entry name" value="Thioredoxin_CS"/>
</dbReference>
<dbReference type="PROSITE" id="PS00194">
    <property type="entry name" value="THIOREDOXIN_1"/>
    <property type="match status" value="1"/>
</dbReference>
<evidence type="ECO:0000256" key="1">
    <source>
        <dbReference type="ARBA" id="ARBA00004196"/>
    </source>
</evidence>
<dbReference type="Pfam" id="PF08534">
    <property type="entry name" value="Redoxin"/>
    <property type="match status" value="1"/>
</dbReference>
<dbReference type="InterPro" id="IPR013740">
    <property type="entry name" value="Redoxin"/>
</dbReference>
<keyword evidence="5" id="KW-0413">Isomerase</keyword>
<accession>A0ABV2LS29</accession>
<keyword evidence="2" id="KW-0201">Cytochrome c-type biogenesis</keyword>
<evidence type="ECO:0000256" key="3">
    <source>
        <dbReference type="ARBA" id="ARBA00023284"/>
    </source>
</evidence>
<dbReference type="PANTHER" id="PTHR42852">
    <property type="entry name" value="THIOL:DISULFIDE INTERCHANGE PROTEIN DSBE"/>
    <property type="match status" value="1"/>
</dbReference>
<keyword evidence="3" id="KW-0676">Redox-active center</keyword>
<protein>
    <submittedName>
        <fullName evidence="5">Thiol-disulfide isomerase/thioredoxin</fullName>
    </submittedName>
</protein>
<dbReference type="InterPro" id="IPR013766">
    <property type="entry name" value="Thioredoxin_domain"/>
</dbReference>